<name>A0AA88CVZ4_FICCA</name>
<accession>A0AA88CVZ4</accession>
<evidence type="ECO:0000313" key="2">
    <source>
        <dbReference type="EMBL" id="GMN36908.1"/>
    </source>
</evidence>
<sequence length="67" mass="7661">MSNSEIVRREQTIEDTILTSGDSIEHNRLLAGHEEEESEREGSWGSERESRGEGEESEGRRDRSRSV</sequence>
<protein>
    <submittedName>
        <fullName evidence="2">Uncharacterized protein</fullName>
    </submittedName>
</protein>
<feature type="compositionally biased region" description="Basic and acidic residues" evidence="1">
    <location>
        <begin position="23"/>
        <end position="33"/>
    </location>
</feature>
<dbReference type="AlphaFoldDB" id="A0AA88CVZ4"/>
<reference evidence="2" key="1">
    <citation type="submission" date="2023-07" db="EMBL/GenBank/DDBJ databases">
        <title>draft genome sequence of fig (Ficus carica).</title>
        <authorList>
            <person name="Takahashi T."/>
            <person name="Nishimura K."/>
        </authorList>
    </citation>
    <scope>NUCLEOTIDE SEQUENCE</scope>
</reference>
<dbReference type="EMBL" id="BTGU01000006">
    <property type="protein sequence ID" value="GMN36908.1"/>
    <property type="molecule type" value="Genomic_DNA"/>
</dbReference>
<keyword evidence="3" id="KW-1185">Reference proteome</keyword>
<dbReference type="Proteomes" id="UP001187192">
    <property type="component" value="Unassembled WGS sequence"/>
</dbReference>
<feature type="region of interest" description="Disordered" evidence="1">
    <location>
        <begin position="1"/>
        <end position="67"/>
    </location>
</feature>
<organism evidence="2 3">
    <name type="scientific">Ficus carica</name>
    <name type="common">Common fig</name>
    <dbReference type="NCBI Taxonomy" id="3494"/>
    <lineage>
        <taxon>Eukaryota</taxon>
        <taxon>Viridiplantae</taxon>
        <taxon>Streptophyta</taxon>
        <taxon>Embryophyta</taxon>
        <taxon>Tracheophyta</taxon>
        <taxon>Spermatophyta</taxon>
        <taxon>Magnoliopsida</taxon>
        <taxon>eudicotyledons</taxon>
        <taxon>Gunneridae</taxon>
        <taxon>Pentapetalae</taxon>
        <taxon>rosids</taxon>
        <taxon>fabids</taxon>
        <taxon>Rosales</taxon>
        <taxon>Moraceae</taxon>
        <taxon>Ficeae</taxon>
        <taxon>Ficus</taxon>
    </lineage>
</organism>
<evidence type="ECO:0000313" key="3">
    <source>
        <dbReference type="Proteomes" id="UP001187192"/>
    </source>
</evidence>
<feature type="compositionally biased region" description="Basic and acidic residues" evidence="1">
    <location>
        <begin position="40"/>
        <end position="67"/>
    </location>
</feature>
<evidence type="ECO:0000256" key="1">
    <source>
        <dbReference type="SAM" id="MobiDB-lite"/>
    </source>
</evidence>
<comment type="caution">
    <text evidence="2">The sequence shown here is derived from an EMBL/GenBank/DDBJ whole genome shotgun (WGS) entry which is preliminary data.</text>
</comment>
<proteinExistence type="predicted"/>
<feature type="compositionally biased region" description="Basic and acidic residues" evidence="1">
    <location>
        <begin position="1"/>
        <end position="12"/>
    </location>
</feature>
<gene>
    <name evidence="2" type="ORF">TIFTF001_006396</name>
</gene>